<evidence type="ECO:0000256" key="3">
    <source>
        <dbReference type="ARBA" id="ARBA00022741"/>
    </source>
</evidence>
<evidence type="ECO:0000256" key="7">
    <source>
        <dbReference type="HAMAP-Rule" id="MF_00379"/>
    </source>
</evidence>
<reference evidence="11 12" key="1">
    <citation type="journal article" date="2012" name="J. Bacteriol.">
        <title>Draft Genome Sequence of Oceaniovalibus guishaninsula JLT2003T.</title>
        <authorList>
            <person name="Tang K."/>
            <person name="Liu K."/>
            <person name="Jiao N."/>
        </authorList>
    </citation>
    <scope>NUCLEOTIDE SEQUENCE [LARGE SCALE GENOMIC DNA]</scope>
    <source>
        <strain evidence="11 12">JLT2003</strain>
    </source>
</reference>
<dbReference type="CDD" id="cd04164">
    <property type="entry name" value="trmE"/>
    <property type="match status" value="1"/>
</dbReference>
<evidence type="ECO:0000256" key="1">
    <source>
        <dbReference type="ARBA" id="ARBA00011043"/>
    </source>
</evidence>
<dbReference type="CDD" id="cd14858">
    <property type="entry name" value="TrmE_N"/>
    <property type="match status" value="1"/>
</dbReference>
<evidence type="ECO:0000256" key="6">
    <source>
        <dbReference type="ARBA" id="ARBA00023134"/>
    </source>
</evidence>
<feature type="binding site" evidence="7">
    <location>
        <position position="425"/>
    </location>
    <ligand>
        <name>(6S)-5-formyl-5,6,7,8-tetrahydrofolate</name>
        <dbReference type="ChEBI" id="CHEBI:57457"/>
    </ligand>
</feature>
<comment type="subunit">
    <text evidence="7">Homodimer. Heterotetramer of two MnmE and two MnmG subunits.</text>
</comment>
<feature type="binding site" evidence="7">
    <location>
        <position position="117"/>
    </location>
    <ligand>
        <name>(6S)-5-formyl-5,6,7,8-tetrahydrofolate</name>
        <dbReference type="ChEBI" id="CHEBI:57457"/>
    </ligand>
</feature>
<dbReference type="OrthoDB" id="9805918at2"/>
<comment type="cofactor">
    <cofactor evidence="7">
        <name>K(+)</name>
        <dbReference type="ChEBI" id="CHEBI:29103"/>
    </cofactor>
    <text evidence="7">Binds 1 potassium ion per subunit.</text>
</comment>
<dbReference type="InterPro" id="IPR005225">
    <property type="entry name" value="Small_GTP-bd"/>
</dbReference>
<evidence type="ECO:0000256" key="2">
    <source>
        <dbReference type="ARBA" id="ARBA00022694"/>
    </source>
</evidence>
<dbReference type="GO" id="GO:0002098">
    <property type="term" value="P:tRNA wobble uridine modification"/>
    <property type="evidence" value="ECO:0007669"/>
    <property type="project" value="TreeGrafter"/>
</dbReference>
<feature type="binding site" evidence="7">
    <location>
        <position position="248"/>
    </location>
    <ligand>
        <name>Mg(2+)</name>
        <dbReference type="ChEBI" id="CHEBI:18420"/>
    </ligand>
</feature>
<dbReference type="FunFam" id="3.30.1360.120:FF:000007">
    <property type="entry name" value="tRNA modification GTPase GTPBP3, mitochondrial"/>
    <property type="match status" value="1"/>
</dbReference>
<evidence type="ECO:0000313" key="11">
    <source>
        <dbReference type="EMBL" id="EKE44671.1"/>
    </source>
</evidence>
<dbReference type="Pfam" id="PF12631">
    <property type="entry name" value="MnmE_helical"/>
    <property type="match status" value="1"/>
</dbReference>
<dbReference type="InterPro" id="IPR027368">
    <property type="entry name" value="MnmE_dom2"/>
</dbReference>
<feature type="binding site" evidence="7">
    <location>
        <begin position="242"/>
        <end position="248"/>
    </location>
    <ligand>
        <name>GTP</name>
        <dbReference type="ChEBI" id="CHEBI:37565"/>
    </ligand>
</feature>
<feature type="binding site" evidence="7">
    <location>
        <begin position="267"/>
        <end position="270"/>
    </location>
    <ligand>
        <name>GTP</name>
        <dbReference type="ChEBI" id="CHEBI:37565"/>
    </ligand>
</feature>
<evidence type="ECO:0000259" key="10">
    <source>
        <dbReference type="Pfam" id="PF12631"/>
    </source>
</evidence>
<proteinExistence type="inferred from homology"/>
<name>K2GPV8_9RHOB</name>
<dbReference type="GO" id="GO:0005525">
    <property type="term" value="F:GTP binding"/>
    <property type="evidence" value="ECO:0007669"/>
    <property type="project" value="UniProtKB-UniRule"/>
</dbReference>
<feature type="binding site" evidence="7">
    <location>
        <position position="242"/>
    </location>
    <ligand>
        <name>K(+)</name>
        <dbReference type="ChEBI" id="CHEBI:29103"/>
    </ligand>
</feature>
<dbReference type="SUPFAM" id="SSF52540">
    <property type="entry name" value="P-loop containing nucleoside triphosphate hydrolases"/>
    <property type="match status" value="1"/>
</dbReference>
<dbReference type="GO" id="GO:0030488">
    <property type="term" value="P:tRNA methylation"/>
    <property type="evidence" value="ECO:0007669"/>
    <property type="project" value="TreeGrafter"/>
</dbReference>
<keyword evidence="3 7" id="KW-0547">Nucleotide-binding</keyword>
<feature type="binding site" evidence="7">
    <location>
        <position position="77"/>
    </location>
    <ligand>
        <name>(6S)-5-formyl-5,6,7,8-tetrahydrofolate</name>
        <dbReference type="ChEBI" id="CHEBI:57457"/>
    </ligand>
</feature>
<feature type="binding site" evidence="7">
    <location>
        <position position="244"/>
    </location>
    <ligand>
        <name>K(+)</name>
        <dbReference type="ChEBI" id="CHEBI:29103"/>
    </ligand>
</feature>
<gene>
    <name evidence="7" type="primary">mnmE</name>
    <name evidence="7" type="synonym">trmE</name>
    <name evidence="11" type="ORF">OCGS_1509</name>
</gene>
<feature type="binding site" evidence="7">
    <location>
        <position position="227"/>
    </location>
    <ligand>
        <name>Mg(2+)</name>
        <dbReference type="ChEBI" id="CHEBI:18420"/>
    </ligand>
</feature>
<dbReference type="HAMAP" id="MF_00379">
    <property type="entry name" value="GTPase_MnmE"/>
    <property type="match status" value="1"/>
</dbReference>
<keyword evidence="7" id="KW-0963">Cytoplasm</keyword>
<feature type="domain" description="GTP-binding protein TrmE N-terminal" evidence="9">
    <location>
        <begin position="3"/>
        <end position="117"/>
    </location>
</feature>
<dbReference type="PANTHER" id="PTHR42714:SF2">
    <property type="entry name" value="TRNA MODIFICATION GTPASE GTPBP3, MITOCHONDRIAL"/>
    <property type="match status" value="1"/>
</dbReference>
<evidence type="ECO:0000259" key="9">
    <source>
        <dbReference type="Pfam" id="PF10396"/>
    </source>
</evidence>
<keyword evidence="6 7" id="KW-0342">GTP-binding</keyword>
<evidence type="ECO:0000256" key="5">
    <source>
        <dbReference type="ARBA" id="ARBA00022958"/>
    </source>
</evidence>
<dbReference type="InterPro" id="IPR027266">
    <property type="entry name" value="TrmE/GcvT-like"/>
</dbReference>
<dbReference type="GO" id="GO:0005737">
    <property type="term" value="C:cytoplasm"/>
    <property type="evidence" value="ECO:0007669"/>
    <property type="project" value="UniProtKB-SubCell"/>
</dbReference>
<protein>
    <recommendedName>
        <fullName evidence="7">tRNA modification GTPase MnmE</fullName>
        <ecNumber evidence="7">3.6.-.-</ecNumber>
    </recommendedName>
</protein>
<evidence type="ECO:0000313" key="12">
    <source>
        <dbReference type="Proteomes" id="UP000006765"/>
    </source>
</evidence>
<feature type="domain" description="G" evidence="8">
    <location>
        <begin position="215"/>
        <end position="302"/>
    </location>
</feature>
<dbReference type="GO" id="GO:0003924">
    <property type="term" value="F:GTPase activity"/>
    <property type="evidence" value="ECO:0007669"/>
    <property type="project" value="UniProtKB-UniRule"/>
</dbReference>
<dbReference type="Pfam" id="PF10396">
    <property type="entry name" value="TrmE_N"/>
    <property type="match status" value="1"/>
</dbReference>
<accession>K2GPV8</accession>
<keyword evidence="12" id="KW-1185">Reference proteome</keyword>
<dbReference type="Pfam" id="PF01926">
    <property type="entry name" value="MMR_HSR1"/>
    <property type="match status" value="1"/>
</dbReference>
<dbReference type="Proteomes" id="UP000006765">
    <property type="component" value="Unassembled WGS sequence"/>
</dbReference>
<comment type="subcellular location">
    <subcellularLocation>
        <location evidence="7">Cytoplasm</location>
    </subcellularLocation>
</comment>
<dbReference type="STRING" id="1231392.OCGS_1509"/>
<dbReference type="NCBIfam" id="TIGR00231">
    <property type="entry name" value="small_GTP"/>
    <property type="match status" value="1"/>
</dbReference>
<dbReference type="RefSeq" id="WP_007426661.1">
    <property type="nucleotide sequence ID" value="NZ_AMGO01000021.1"/>
</dbReference>
<comment type="caution">
    <text evidence="11">The sequence shown here is derived from an EMBL/GenBank/DDBJ whole genome shotgun (WGS) entry which is preliminary data.</text>
</comment>
<comment type="similarity">
    <text evidence="1 7">Belongs to the TRAFAC class TrmE-Era-EngA-EngB-Septin-like GTPase superfamily. TrmE GTPase family.</text>
</comment>
<keyword evidence="7" id="KW-0460">Magnesium</keyword>
<evidence type="ECO:0000259" key="8">
    <source>
        <dbReference type="Pfam" id="PF01926"/>
    </source>
</evidence>
<dbReference type="AlphaFoldDB" id="K2GPV8"/>
<keyword evidence="7" id="KW-0479">Metal-binding</keyword>
<dbReference type="eggNOG" id="COG0486">
    <property type="taxonomic scope" value="Bacteria"/>
</dbReference>
<dbReference type="InterPro" id="IPR018948">
    <property type="entry name" value="GTP-bd_TrmE_N"/>
</dbReference>
<dbReference type="PANTHER" id="PTHR42714">
    <property type="entry name" value="TRNA MODIFICATION GTPASE GTPBP3"/>
    <property type="match status" value="1"/>
</dbReference>
<dbReference type="EC" id="3.6.-.-" evidence="7"/>
<keyword evidence="4 7" id="KW-0378">Hydrolase</keyword>
<dbReference type="Gene3D" id="1.20.120.430">
    <property type="entry name" value="tRNA modification GTPase MnmE domain 2"/>
    <property type="match status" value="1"/>
</dbReference>
<dbReference type="InterPro" id="IPR027417">
    <property type="entry name" value="P-loop_NTPase"/>
</dbReference>
<evidence type="ECO:0000256" key="4">
    <source>
        <dbReference type="ARBA" id="ARBA00022801"/>
    </source>
</evidence>
<dbReference type="SUPFAM" id="SSF116878">
    <property type="entry name" value="TrmE connector domain"/>
    <property type="match status" value="1"/>
</dbReference>
<feature type="binding site" evidence="7">
    <location>
        <position position="247"/>
    </location>
    <ligand>
        <name>K(+)</name>
        <dbReference type="ChEBI" id="CHEBI:29103"/>
    </ligand>
</feature>
<comment type="caution">
    <text evidence="7">Lacks conserved residue(s) required for the propagation of feature annotation.</text>
</comment>
<feature type="domain" description="MnmE helical" evidence="10">
    <location>
        <begin position="120"/>
        <end position="422"/>
    </location>
</feature>
<feature type="binding site" evidence="7">
    <location>
        <begin position="332"/>
        <end position="334"/>
    </location>
    <ligand>
        <name>GTP</name>
        <dbReference type="ChEBI" id="CHEBI:37565"/>
    </ligand>
</feature>
<dbReference type="GO" id="GO:0046872">
    <property type="term" value="F:metal ion binding"/>
    <property type="evidence" value="ECO:0007669"/>
    <property type="project" value="UniProtKB-KW"/>
</dbReference>
<dbReference type="PATRIC" id="fig|1231392.3.peg.1515"/>
<dbReference type="Gene3D" id="3.40.50.300">
    <property type="entry name" value="P-loop containing nucleotide triphosphate hydrolases"/>
    <property type="match status" value="1"/>
</dbReference>
<keyword evidence="5 7" id="KW-0630">Potassium</keyword>
<dbReference type="InterPro" id="IPR004520">
    <property type="entry name" value="GTPase_MnmE"/>
</dbReference>
<organism evidence="11 12">
    <name type="scientific">Oceaniovalibus guishaninsula JLT2003</name>
    <dbReference type="NCBI Taxonomy" id="1231392"/>
    <lineage>
        <taxon>Bacteria</taxon>
        <taxon>Pseudomonadati</taxon>
        <taxon>Pseudomonadota</taxon>
        <taxon>Alphaproteobacteria</taxon>
        <taxon>Rhodobacterales</taxon>
        <taxon>Roseobacteraceae</taxon>
        <taxon>Oceaniovalibus</taxon>
    </lineage>
</organism>
<keyword evidence="2 7" id="KW-0819">tRNA processing</keyword>
<feature type="binding site" evidence="7">
    <location>
        <position position="223"/>
    </location>
    <ligand>
        <name>K(+)</name>
        <dbReference type="ChEBI" id="CHEBI:29103"/>
    </ligand>
</feature>
<dbReference type="InterPro" id="IPR031168">
    <property type="entry name" value="G_TrmE"/>
</dbReference>
<dbReference type="EMBL" id="AMGO01000021">
    <property type="protein sequence ID" value="EKE44671.1"/>
    <property type="molecule type" value="Genomic_DNA"/>
</dbReference>
<dbReference type="InterPro" id="IPR006073">
    <property type="entry name" value="GTP-bd"/>
</dbReference>
<dbReference type="SUPFAM" id="SSF103025">
    <property type="entry name" value="Folate-binding domain"/>
    <property type="match status" value="1"/>
</dbReference>
<dbReference type="NCBIfam" id="NF003661">
    <property type="entry name" value="PRK05291.1-3"/>
    <property type="match status" value="1"/>
</dbReference>
<dbReference type="Gene3D" id="3.30.1360.120">
    <property type="entry name" value="Probable tRNA modification gtpase trme, domain 1"/>
    <property type="match status" value="1"/>
</dbReference>
<sequence length="425" mass="46085">MDTIFALATARGKAGVAIVRISGPLARPGLTPFIGPLPPPQTHALRTVRSSDGEVIDRALILAFEAGHSFTGEDVVELHLHGSPAIIGRVLTLLDAIDGFRPAEPGEFTRRALMNDRMTLDQVEGLADLIDAETDLQRQQAQQAFDGVLSTRVAQWRNDLLEAAALIEATIDFVDEDVPVDVMPDVSALIDRTRQSLQDELDGSFAAERLRDGFEVAIVGEPNIGKSSLINALARRQVALTSDLAGTTRDVIEVRMEIAGLPVTLLDTAGLREATDPIERMGVDVARTRADAADLRIFLVESLSEALPFPGLPDDIVVRTKDDAGRLDNSISARTGHGLPALVQKIADRLTYKVSQASLTTRERYRNAYRIALSTLDHCNNLSDHQAEVIALNIRDASDALSELIGPLQPDDVLDIVFSRFCIGK</sequence>
<comment type="function">
    <text evidence="7">Exhibits a very high intrinsic GTPase hydrolysis rate. Involved in the addition of a carboxymethylaminomethyl (cmnm) group at the wobble position (U34) of certain tRNAs, forming tRNA-cmnm(5)s(2)U34.</text>
</comment>
<feature type="binding site" evidence="7">
    <location>
        <position position="20"/>
    </location>
    <ligand>
        <name>(6S)-5-formyl-5,6,7,8-tetrahydrofolate</name>
        <dbReference type="ChEBI" id="CHEBI:57457"/>
    </ligand>
</feature>
<dbReference type="InterPro" id="IPR025867">
    <property type="entry name" value="MnmE_helical"/>
</dbReference>